<dbReference type="RefSeq" id="XP_047838868.1">
    <property type="nucleotide sequence ID" value="XM_047982898.1"/>
</dbReference>
<keyword evidence="3" id="KW-1185">Reference proteome</keyword>
<sequence length="141" mass="15343">MPRIANRFRSLGPTRLSLAAVTCRAYDEAMIDGVQAVMNASERLTDLSLMCLRSMCGRCCLGRWVTQTPTIGRHGQPCLRGPSHSHADGFARIVAPAGLQLVMDVLVTPHQSDVGDREEVAKPGDTDTPVWPGQQEEAAWT</sequence>
<name>A0A9Q8Q9W2_9HYPO</name>
<feature type="region of interest" description="Disordered" evidence="1">
    <location>
        <begin position="112"/>
        <end position="141"/>
    </location>
</feature>
<evidence type="ECO:0000256" key="1">
    <source>
        <dbReference type="SAM" id="MobiDB-lite"/>
    </source>
</evidence>
<evidence type="ECO:0000313" key="2">
    <source>
        <dbReference type="EMBL" id="UNI15387.1"/>
    </source>
</evidence>
<evidence type="ECO:0000313" key="3">
    <source>
        <dbReference type="Proteomes" id="UP000829364"/>
    </source>
</evidence>
<dbReference type="Proteomes" id="UP000829364">
    <property type="component" value="Chromosome 2"/>
</dbReference>
<gene>
    <name evidence="2" type="ORF">JDV02_001924</name>
</gene>
<reference evidence="2" key="1">
    <citation type="submission" date="2021-11" db="EMBL/GenBank/DDBJ databases">
        <title>Purpureocillium_takamizusanense_genome.</title>
        <authorList>
            <person name="Nguyen N.-H."/>
        </authorList>
    </citation>
    <scope>NUCLEOTIDE SEQUENCE</scope>
    <source>
        <strain evidence="2">PT3</strain>
    </source>
</reference>
<organism evidence="2 3">
    <name type="scientific">Purpureocillium takamizusanense</name>
    <dbReference type="NCBI Taxonomy" id="2060973"/>
    <lineage>
        <taxon>Eukaryota</taxon>
        <taxon>Fungi</taxon>
        <taxon>Dikarya</taxon>
        <taxon>Ascomycota</taxon>
        <taxon>Pezizomycotina</taxon>
        <taxon>Sordariomycetes</taxon>
        <taxon>Hypocreomycetidae</taxon>
        <taxon>Hypocreales</taxon>
        <taxon>Ophiocordycipitaceae</taxon>
        <taxon>Purpureocillium</taxon>
    </lineage>
</organism>
<protein>
    <submittedName>
        <fullName evidence="2">Uncharacterized protein</fullName>
    </submittedName>
</protein>
<dbReference type="EMBL" id="CP086355">
    <property type="protein sequence ID" value="UNI15387.1"/>
    <property type="molecule type" value="Genomic_DNA"/>
</dbReference>
<dbReference type="AlphaFoldDB" id="A0A9Q8Q9W2"/>
<accession>A0A9Q8Q9W2</accession>
<dbReference type="GeneID" id="72063885"/>
<proteinExistence type="predicted"/>
<dbReference type="KEGG" id="ptkz:JDV02_001924"/>
<feature type="compositionally biased region" description="Basic and acidic residues" evidence="1">
    <location>
        <begin position="113"/>
        <end position="125"/>
    </location>
</feature>